<keyword evidence="8" id="KW-1185">Reference proteome</keyword>
<sequence>MAEHRVLVTDYTWADTSVEAAVLDGVAAELVHARTGEEDELVELVGDCDAILTCFKRVSPAVVRAGTRLRVIGRYGVGTDNIAVDVATELGIPVTNVPVYCADEVAEHVIALLFALVRGIPRYDRAIRTGDWSLATGLPTRRIAGTTLGIVGHGAIGQALERRARGLGMEVLVHTRSGGVPLARLLAESDHVSLHVPATAETDRLVDREFLAAMKPTAHLINCARGAVVDHDALAGALRDGTIAGAGLDVFAPEPLPTGHPLLELPNVVATPHTAFYSEESIADLARLAAQNVADVLAGRPPASVVNPEVLDR</sequence>
<dbReference type="SUPFAM" id="SSF52283">
    <property type="entry name" value="Formate/glycerate dehydrogenase catalytic domain-like"/>
    <property type="match status" value="1"/>
</dbReference>
<dbReference type="GO" id="GO:0051287">
    <property type="term" value="F:NAD binding"/>
    <property type="evidence" value="ECO:0007669"/>
    <property type="project" value="InterPro"/>
</dbReference>
<protein>
    <submittedName>
        <fullName evidence="7">Glyoxylate/hydroxypyruvate reductase B</fullName>
        <ecNumber evidence="7">1.1.1.81</ecNumber>
    </submittedName>
</protein>
<dbReference type="AlphaFoldDB" id="A0A9E6XXG9"/>
<evidence type="ECO:0000313" key="7">
    <source>
        <dbReference type="EMBL" id="UGS36168.1"/>
    </source>
</evidence>
<dbReference type="Proteomes" id="UP001162834">
    <property type="component" value="Chromosome"/>
</dbReference>
<dbReference type="Pfam" id="PF02826">
    <property type="entry name" value="2-Hacid_dh_C"/>
    <property type="match status" value="1"/>
</dbReference>
<dbReference type="Pfam" id="PF00389">
    <property type="entry name" value="2-Hacid_dh"/>
    <property type="match status" value="1"/>
</dbReference>
<dbReference type="InterPro" id="IPR050418">
    <property type="entry name" value="D-iso_2-hydroxyacid_DH_PdxB"/>
</dbReference>
<keyword evidence="2 4" id="KW-0560">Oxidoreductase</keyword>
<dbReference type="EMBL" id="CP087164">
    <property type="protein sequence ID" value="UGS36168.1"/>
    <property type="molecule type" value="Genomic_DNA"/>
</dbReference>
<evidence type="ECO:0000259" key="6">
    <source>
        <dbReference type="Pfam" id="PF02826"/>
    </source>
</evidence>
<comment type="similarity">
    <text evidence="1 4">Belongs to the D-isomer specific 2-hydroxyacid dehydrogenase family.</text>
</comment>
<evidence type="ECO:0000256" key="4">
    <source>
        <dbReference type="RuleBase" id="RU003719"/>
    </source>
</evidence>
<dbReference type="InterPro" id="IPR036291">
    <property type="entry name" value="NAD(P)-bd_dom_sf"/>
</dbReference>
<evidence type="ECO:0000256" key="2">
    <source>
        <dbReference type="ARBA" id="ARBA00023002"/>
    </source>
</evidence>
<reference evidence="7" key="1">
    <citation type="journal article" date="2022" name="Int. J. Syst. Evol. Microbiol.">
        <title>Pseudomonas aegrilactucae sp. nov. and Pseudomonas morbosilactucae sp. nov., pathogens causing bacterial rot of lettuce in Japan.</title>
        <authorList>
            <person name="Sawada H."/>
            <person name="Fujikawa T."/>
            <person name="Satou M."/>
        </authorList>
    </citation>
    <scope>NUCLEOTIDE SEQUENCE</scope>
    <source>
        <strain evidence="7">0166_1</strain>
    </source>
</reference>
<feature type="domain" description="D-isomer specific 2-hydroxyacid dehydrogenase NAD-binding" evidence="6">
    <location>
        <begin position="110"/>
        <end position="275"/>
    </location>
</feature>
<name>A0A9E6XXG9_9ACTN</name>
<dbReference type="KEGG" id="sbae:DSM104329_02568"/>
<keyword evidence="3" id="KW-0520">NAD</keyword>
<dbReference type="GO" id="GO:0016618">
    <property type="term" value="F:hydroxypyruvate reductase [NAD(P)H] activity"/>
    <property type="evidence" value="ECO:0007669"/>
    <property type="project" value="UniProtKB-EC"/>
</dbReference>
<dbReference type="GO" id="GO:0003714">
    <property type="term" value="F:transcription corepressor activity"/>
    <property type="evidence" value="ECO:0007669"/>
    <property type="project" value="InterPro"/>
</dbReference>
<dbReference type="FunFam" id="3.40.50.720:FF:000203">
    <property type="entry name" value="D-3-phosphoglycerate dehydrogenase (SerA)"/>
    <property type="match status" value="1"/>
</dbReference>
<evidence type="ECO:0000313" key="8">
    <source>
        <dbReference type="Proteomes" id="UP001162834"/>
    </source>
</evidence>
<dbReference type="InterPro" id="IPR043322">
    <property type="entry name" value="CtBP"/>
</dbReference>
<dbReference type="SUPFAM" id="SSF51735">
    <property type="entry name" value="NAD(P)-binding Rossmann-fold domains"/>
    <property type="match status" value="1"/>
</dbReference>
<dbReference type="PANTHER" id="PTHR43761">
    <property type="entry name" value="D-ISOMER SPECIFIC 2-HYDROXYACID DEHYDROGENASE FAMILY PROTEIN (AFU_ORTHOLOGUE AFUA_1G13630)"/>
    <property type="match status" value="1"/>
</dbReference>
<proteinExistence type="inferred from homology"/>
<dbReference type="Gene3D" id="3.40.50.720">
    <property type="entry name" value="NAD(P)-binding Rossmann-like Domain"/>
    <property type="match status" value="2"/>
</dbReference>
<dbReference type="EC" id="1.1.1.81" evidence="7"/>
<feature type="domain" description="D-isomer specific 2-hydroxyacid dehydrogenase catalytic" evidence="5">
    <location>
        <begin position="29"/>
        <end position="307"/>
    </location>
</feature>
<accession>A0A9E6XXG9</accession>
<dbReference type="InterPro" id="IPR006140">
    <property type="entry name" value="D-isomer_DH_NAD-bd"/>
</dbReference>
<evidence type="ECO:0000256" key="3">
    <source>
        <dbReference type="ARBA" id="ARBA00023027"/>
    </source>
</evidence>
<evidence type="ECO:0000256" key="1">
    <source>
        <dbReference type="ARBA" id="ARBA00005854"/>
    </source>
</evidence>
<dbReference type="RefSeq" id="WP_259315844.1">
    <property type="nucleotide sequence ID" value="NZ_CP087164.1"/>
</dbReference>
<dbReference type="PANTHER" id="PTHR43761:SF1">
    <property type="entry name" value="D-ISOMER SPECIFIC 2-HYDROXYACID DEHYDROGENASE CATALYTIC DOMAIN-CONTAINING PROTEIN-RELATED"/>
    <property type="match status" value="1"/>
</dbReference>
<organism evidence="7 8">
    <name type="scientific">Capillimicrobium parvum</name>
    <dbReference type="NCBI Taxonomy" id="2884022"/>
    <lineage>
        <taxon>Bacteria</taxon>
        <taxon>Bacillati</taxon>
        <taxon>Actinomycetota</taxon>
        <taxon>Thermoleophilia</taxon>
        <taxon>Solirubrobacterales</taxon>
        <taxon>Capillimicrobiaceae</taxon>
        <taxon>Capillimicrobium</taxon>
    </lineage>
</organism>
<gene>
    <name evidence="7" type="primary">ghrB_2</name>
    <name evidence="7" type="ORF">DSM104329_02568</name>
</gene>
<dbReference type="CDD" id="cd05299">
    <property type="entry name" value="CtBP_dh"/>
    <property type="match status" value="1"/>
</dbReference>
<dbReference type="InterPro" id="IPR006139">
    <property type="entry name" value="D-isomer_2_OHA_DH_cat_dom"/>
</dbReference>
<evidence type="ECO:0000259" key="5">
    <source>
        <dbReference type="Pfam" id="PF00389"/>
    </source>
</evidence>